<evidence type="ECO:0000313" key="2">
    <source>
        <dbReference type="Proteomes" id="UP001515641"/>
    </source>
</evidence>
<organism evidence="1 2">
    <name type="scientific">Chromobacterium fluminis</name>
    <dbReference type="NCBI Taxonomy" id="3044269"/>
    <lineage>
        <taxon>Bacteria</taxon>
        <taxon>Pseudomonadati</taxon>
        <taxon>Pseudomonadota</taxon>
        <taxon>Betaproteobacteria</taxon>
        <taxon>Neisseriales</taxon>
        <taxon>Chromobacteriaceae</taxon>
        <taxon>Chromobacterium</taxon>
    </lineage>
</organism>
<gene>
    <name evidence="1" type="ORF">HA052_23515</name>
</gene>
<keyword evidence="2" id="KW-1185">Reference proteome</keyword>
<proteinExistence type="predicted"/>
<comment type="caution">
    <text evidence="1">The sequence shown here is derived from an EMBL/GenBank/DDBJ whole genome shotgun (WGS) entry which is preliminary data.</text>
</comment>
<dbReference type="RefSeq" id="WP_166453855.1">
    <property type="nucleotide sequence ID" value="NZ_JAAOMA010000051.1"/>
</dbReference>
<dbReference type="EMBL" id="JAAOMA010000051">
    <property type="protein sequence ID" value="NHR08164.1"/>
    <property type="molecule type" value="Genomic_DNA"/>
</dbReference>
<accession>A0ABX0L961</accession>
<dbReference type="Proteomes" id="UP001515641">
    <property type="component" value="Unassembled WGS sequence"/>
</dbReference>
<name>A0ABX0L961_9NEIS</name>
<evidence type="ECO:0000313" key="1">
    <source>
        <dbReference type="EMBL" id="NHR08164.1"/>
    </source>
</evidence>
<protein>
    <submittedName>
        <fullName evidence="1">Uncharacterized protein</fullName>
    </submittedName>
</protein>
<sequence length="112" mass="12478">MAKQCPVIEGLKFDQKSLDSLAEIKRKVGTTQLGVWLTGVGVMGTIFYRNGPLGAAYNIYQTDWALFATAVKAWPDIARREIGRVANEALLDHPSEPKQRRFWEAVTNGCQP</sequence>
<reference evidence="1 2" key="1">
    <citation type="submission" date="2020-03" db="EMBL/GenBank/DDBJ databases">
        <title>Draft genome sequence of environmentally isolated cultures.</title>
        <authorList>
            <person name="Wilson H.S."/>
            <person name="De Leon M.E."/>
        </authorList>
    </citation>
    <scope>NUCLEOTIDE SEQUENCE [LARGE SCALE GENOMIC DNA]</scope>
    <source>
        <strain evidence="1 2">HSC-31F16</strain>
    </source>
</reference>